<organism evidence="1 2">
    <name type="scientific">Cystobacter ferrugineus</name>
    <dbReference type="NCBI Taxonomy" id="83449"/>
    <lineage>
        <taxon>Bacteria</taxon>
        <taxon>Pseudomonadati</taxon>
        <taxon>Myxococcota</taxon>
        <taxon>Myxococcia</taxon>
        <taxon>Myxococcales</taxon>
        <taxon>Cystobacterineae</taxon>
        <taxon>Archangiaceae</taxon>
        <taxon>Cystobacter</taxon>
    </lineage>
</organism>
<dbReference type="RefSeq" id="WP_071902369.1">
    <property type="nucleotide sequence ID" value="NZ_MPIN01000010.1"/>
</dbReference>
<evidence type="ECO:0000313" key="2">
    <source>
        <dbReference type="Proteomes" id="UP000182229"/>
    </source>
</evidence>
<reference evidence="1 2" key="2">
    <citation type="submission" date="2016-12" db="EMBL/GenBank/DDBJ databases">
        <title>Draft Genome Sequence of Cystobacter ferrugineus Strain Cbfe23.</title>
        <authorList>
            <person name="Akbar S."/>
            <person name="Dowd S.E."/>
            <person name="Stevens D.C."/>
        </authorList>
    </citation>
    <scope>NUCLEOTIDE SEQUENCE [LARGE SCALE GENOMIC DNA]</scope>
    <source>
        <strain evidence="1 2">Cbfe23</strain>
    </source>
</reference>
<gene>
    <name evidence="1" type="ORF">BON30_32490</name>
</gene>
<keyword evidence="2" id="KW-1185">Reference proteome</keyword>
<dbReference type="AlphaFoldDB" id="A0A1L9B2I9"/>
<evidence type="ECO:0000313" key="1">
    <source>
        <dbReference type="EMBL" id="OJH36481.1"/>
    </source>
</evidence>
<reference evidence="2" key="1">
    <citation type="submission" date="2016-11" db="EMBL/GenBank/DDBJ databases">
        <authorList>
            <person name="Shukria A."/>
            <person name="Stevens D.C."/>
        </authorList>
    </citation>
    <scope>NUCLEOTIDE SEQUENCE [LARGE SCALE GENOMIC DNA]</scope>
    <source>
        <strain evidence="2">Cbfe23</strain>
    </source>
</reference>
<protein>
    <submittedName>
        <fullName evidence="1">Uncharacterized protein</fullName>
    </submittedName>
</protein>
<dbReference type="OrthoDB" id="5521692at2"/>
<sequence>MTISAEELLAIASNYWDSSKDFYLRQETSPRTERLQAAWTRELEHVERWWSFRDALRRSLPGFELKLMGSTADAGFRLIAYPILCTQLPRYDWSIVGCISILAPVYAVYAVEYECTKGKRSQFKAIFEPTLPGMDFPVRVISSKIEEVFGFSAVPSDISRTPIPLFVESKEPPHTTLFDALFTSEPASIP</sequence>
<accession>A0A1L9B2I9</accession>
<name>A0A1L9B2I9_9BACT</name>
<comment type="caution">
    <text evidence="1">The sequence shown here is derived from an EMBL/GenBank/DDBJ whole genome shotgun (WGS) entry which is preliminary data.</text>
</comment>
<dbReference type="Proteomes" id="UP000182229">
    <property type="component" value="Unassembled WGS sequence"/>
</dbReference>
<proteinExistence type="predicted"/>
<dbReference type="EMBL" id="MPIN01000010">
    <property type="protein sequence ID" value="OJH36481.1"/>
    <property type="molecule type" value="Genomic_DNA"/>
</dbReference>